<name>A0ABW3UJE9_9BACL</name>
<organism evidence="2 3">
    <name type="scientific">Paenibacillus vulneris</name>
    <dbReference type="NCBI Taxonomy" id="1133364"/>
    <lineage>
        <taxon>Bacteria</taxon>
        <taxon>Bacillati</taxon>
        <taxon>Bacillota</taxon>
        <taxon>Bacilli</taxon>
        <taxon>Bacillales</taxon>
        <taxon>Paenibacillaceae</taxon>
        <taxon>Paenibacillus</taxon>
    </lineage>
</organism>
<gene>
    <name evidence="2" type="ORF">ACFQ4B_11780</name>
</gene>
<keyword evidence="3" id="KW-1185">Reference proteome</keyword>
<sequence length="337" mass="38332">MEHLIGKQVKHDIINAYGATVLPARTIIDHEALTVLSNHRIPLEHIAVVDLTLPEEDGEAAALLEQTVAVSKELIVSIKRSRKIPVIEIRKEILPAIRQIAERDNLFQLFELVKAKDDYTYQHNIGVGVLSTLIGRWMNLSEPELANLSLAATLHDIGKVKIPDEILNKPDKLTDDEYELVKKHTIFGYEMLRDTRGISHRIALVALQHHEREDGRGYPFGLQKPKIDLLSSIVAVADIFHAMSSKRPYHEPLPFYEIVSQMQRGKFGELDPKIISLFVDNMIRRLVGKQVVLTDGRVAEVVYLNPHHMEAPLVKIEEEFIDLSRESSLQIREILAW</sequence>
<dbReference type="InterPro" id="IPR037522">
    <property type="entry name" value="HD_GYP_dom"/>
</dbReference>
<evidence type="ECO:0000313" key="2">
    <source>
        <dbReference type="EMBL" id="MFD1220805.1"/>
    </source>
</evidence>
<dbReference type="CDD" id="cd00077">
    <property type="entry name" value="HDc"/>
    <property type="match status" value="1"/>
</dbReference>
<keyword evidence="2" id="KW-0378">Hydrolase</keyword>
<feature type="domain" description="HD-GYP" evidence="1">
    <location>
        <begin position="98"/>
        <end position="294"/>
    </location>
</feature>
<dbReference type="EMBL" id="JBHTLU010000013">
    <property type="protein sequence ID" value="MFD1220805.1"/>
    <property type="molecule type" value="Genomic_DNA"/>
</dbReference>
<evidence type="ECO:0000259" key="1">
    <source>
        <dbReference type="PROSITE" id="PS51832"/>
    </source>
</evidence>
<dbReference type="Gene3D" id="1.10.3210.10">
    <property type="entry name" value="Hypothetical protein af1432"/>
    <property type="match status" value="1"/>
</dbReference>
<dbReference type="GO" id="GO:0016787">
    <property type="term" value="F:hydrolase activity"/>
    <property type="evidence" value="ECO:0007669"/>
    <property type="project" value="UniProtKB-KW"/>
</dbReference>
<comment type="caution">
    <text evidence="2">The sequence shown here is derived from an EMBL/GenBank/DDBJ whole genome shotgun (WGS) entry which is preliminary data.</text>
</comment>
<dbReference type="SMART" id="SM00471">
    <property type="entry name" value="HDc"/>
    <property type="match status" value="1"/>
</dbReference>
<reference evidence="3" key="1">
    <citation type="journal article" date="2019" name="Int. J. Syst. Evol. Microbiol.">
        <title>The Global Catalogue of Microorganisms (GCM) 10K type strain sequencing project: providing services to taxonomists for standard genome sequencing and annotation.</title>
        <authorList>
            <consortium name="The Broad Institute Genomics Platform"/>
            <consortium name="The Broad Institute Genome Sequencing Center for Infectious Disease"/>
            <person name="Wu L."/>
            <person name="Ma J."/>
        </authorList>
    </citation>
    <scope>NUCLEOTIDE SEQUENCE [LARGE SCALE GENOMIC DNA]</scope>
    <source>
        <strain evidence="3">CCUG 53270</strain>
    </source>
</reference>
<dbReference type="PANTHER" id="PTHR43155:SF2">
    <property type="entry name" value="CYCLIC DI-GMP PHOSPHODIESTERASE PA4108"/>
    <property type="match status" value="1"/>
</dbReference>
<dbReference type="RefSeq" id="WP_345587360.1">
    <property type="nucleotide sequence ID" value="NZ_BAABJG010000006.1"/>
</dbReference>
<dbReference type="Pfam" id="PF13487">
    <property type="entry name" value="HD_5"/>
    <property type="match status" value="1"/>
</dbReference>
<dbReference type="SUPFAM" id="SSF109604">
    <property type="entry name" value="HD-domain/PDEase-like"/>
    <property type="match status" value="1"/>
</dbReference>
<dbReference type="PROSITE" id="PS51832">
    <property type="entry name" value="HD_GYP"/>
    <property type="match status" value="1"/>
</dbReference>
<dbReference type="Proteomes" id="UP001597180">
    <property type="component" value="Unassembled WGS sequence"/>
</dbReference>
<accession>A0ABW3UJE9</accession>
<dbReference type="InterPro" id="IPR003607">
    <property type="entry name" value="HD/PDEase_dom"/>
</dbReference>
<dbReference type="EC" id="3.1.4.-" evidence="2"/>
<protein>
    <submittedName>
        <fullName evidence="2">HD-GYP domain-containing protein</fullName>
        <ecNumber evidence="2">3.1.4.-</ecNumber>
    </submittedName>
</protein>
<proteinExistence type="predicted"/>
<evidence type="ECO:0000313" key="3">
    <source>
        <dbReference type="Proteomes" id="UP001597180"/>
    </source>
</evidence>
<dbReference type="PANTHER" id="PTHR43155">
    <property type="entry name" value="CYCLIC DI-GMP PHOSPHODIESTERASE PA4108-RELATED"/>
    <property type="match status" value="1"/>
</dbReference>